<evidence type="ECO:0000313" key="1">
    <source>
        <dbReference type="EMBL" id="SDB88012.1"/>
    </source>
</evidence>
<proteinExistence type="predicted"/>
<protein>
    <submittedName>
        <fullName evidence="1">Uncharacterized protein</fullName>
    </submittedName>
</protein>
<organism evidence="1 2">
    <name type="scientific">Microbacterium enclense</name>
    <dbReference type="NCBI Taxonomy" id="993073"/>
    <lineage>
        <taxon>Bacteria</taxon>
        <taxon>Bacillati</taxon>
        <taxon>Actinomycetota</taxon>
        <taxon>Actinomycetes</taxon>
        <taxon>Micrococcales</taxon>
        <taxon>Microbacteriaceae</taxon>
        <taxon>Microbacterium</taxon>
    </lineage>
</organism>
<accession>A0A1G6H169</accession>
<dbReference type="EMBL" id="FMYG01000001">
    <property type="protein sequence ID" value="SDB88012.1"/>
    <property type="molecule type" value="Genomic_DNA"/>
</dbReference>
<gene>
    <name evidence="1" type="ORF">SAMN05216418_0910</name>
</gene>
<name>A0A1G6H169_9MICO</name>
<dbReference type="STRING" id="993073.AS029_03340"/>
<dbReference type="Proteomes" id="UP000183203">
    <property type="component" value="Unassembled WGS sequence"/>
</dbReference>
<dbReference type="AlphaFoldDB" id="A0A1G6H169"/>
<sequence>MRETAPVGGSIPNHLARFLVTESRKGQTSRVGAARSRPRWLQVDDDLLLGMCSRQMIGYVSVDPAGGWVAFDEVPTMIGSFSDLAEAKAHVWHAHQPSHATRCLAPGRRWWRWTGV</sequence>
<evidence type="ECO:0000313" key="2">
    <source>
        <dbReference type="Proteomes" id="UP000183203"/>
    </source>
</evidence>
<reference evidence="1 2" key="1">
    <citation type="submission" date="2016-09" db="EMBL/GenBank/DDBJ databases">
        <authorList>
            <person name="Capua I."/>
            <person name="De Benedictis P."/>
            <person name="Joannis T."/>
            <person name="Lombin L.H."/>
            <person name="Cattoli G."/>
        </authorList>
    </citation>
    <scope>NUCLEOTIDE SEQUENCE [LARGE SCALE GENOMIC DNA]</scope>
    <source>
        <strain evidence="1 2">NIO-1002</strain>
    </source>
</reference>